<dbReference type="SUPFAM" id="SSF52980">
    <property type="entry name" value="Restriction endonuclease-like"/>
    <property type="match status" value="1"/>
</dbReference>
<dbReference type="EMBL" id="BGPR01214469">
    <property type="protein sequence ID" value="GBN49140.1"/>
    <property type="molecule type" value="Genomic_DNA"/>
</dbReference>
<proteinExistence type="predicted"/>
<comment type="caution">
    <text evidence="2">The sequence shown here is derived from an EMBL/GenBank/DDBJ whole genome shotgun (WGS) entry which is preliminary data.</text>
</comment>
<dbReference type="AlphaFoldDB" id="A0A4Y2PF79"/>
<dbReference type="InterPro" id="IPR051703">
    <property type="entry name" value="NF-kappa-B_Signaling_Reg"/>
</dbReference>
<reference evidence="2 3" key="1">
    <citation type="journal article" date="2019" name="Sci. Rep.">
        <title>Orb-weaving spider Araneus ventricosus genome elucidates the spidroin gene catalogue.</title>
        <authorList>
            <person name="Kono N."/>
            <person name="Nakamura H."/>
            <person name="Ohtoshi R."/>
            <person name="Moran D.A.P."/>
            <person name="Shinohara A."/>
            <person name="Yoshida Y."/>
            <person name="Fujiwara M."/>
            <person name="Mori M."/>
            <person name="Tomita M."/>
            <person name="Arakawa K."/>
        </authorList>
    </citation>
    <scope>NUCLEOTIDE SEQUENCE [LARGE SCALE GENOMIC DNA]</scope>
</reference>
<dbReference type="PANTHER" id="PTHR46609:SF8">
    <property type="entry name" value="YQAJ VIRAL RECOMBINASE DOMAIN-CONTAINING PROTEIN"/>
    <property type="match status" value="1"/>
</dbReference>
<accession>A0A4Y2PF79</accession>
<dbReference type="Proteomes" id="UP000499080">
    <property type="component" value="Unassembled WGS sequence"/>
</dbReference>
<evidence type="ECO:0000313" key="2">
    <source>
        <dbReference type="EMBL" id="GBN49140.1"/>
    </source>
</evidence>
<protein>
    <recommendedName>
        <fullName evidence="1">YqaJ viral recombinase domain-containing protein</fullName>
    </recommendedName>
</protein>
<keyword evidence="3" id="KW-1185">Reference proteome</keyword>
<dbReference type="OrthoDB" id="261614at2759"/>
<dbReference type="PANTHER" id="PTHR46609">
    <property type="entry name" value="EXONUCLEASE, PHAGE-TYPE/RECB, C-TERMINAL DOMAIN-CONTAINING PROTEIN"/>
    <property type="match status" value="1"/>
</dbReference>
<evidence type="ECO:0000259" key="1">
    <source>
        <dbReference type="Pfam" id="PF09588"/>
    </source>
</evidence>
<dbReference type="CDD" id="cd22343">
    <property type="entry name" value="PDDEXK_lambda_exonuclease-like"/>
    <property type="match status" value="1"/>
</dbReference>
<dbReference type="GO" id="GO:0006281">
    <property type="term" value="P:DNA repair"/>
    <property type="evidence" value="ECO:0007669"/>
    <property type="project" value="UniProtKB-ARBA"/>
</dbReference>
<gene>
    <name evidence="2" type="ORF">AVEN_67371_1</name>
</gene>
<dbReference type="InterPro" id="IPR019080">
    <property type="entry name" value="YqaJ_viral_recombinase"/>
</dbReference>
<dbReference type="Gene3D" id="3.90.320.10">
    <property type="match status" value="1"/>
</dbReference>
<dbReference type="InterPro" id="IPR011604">
    <property type="entry name" value="PDDEXK-like_dom_sf"/>
</dbReference>
<evidence type="ECO:0000313" key="3">
    <source>
        <dbReference type="Proteomes" id="UP000499080"/>
    </source>
</evidence>
<dbReference type="Pfam" id="PF09588">
    <property type="entry name" value="YqaJ"/>
    <property type="match status" value="1"/>
</dbReference>
<dbReference type="InterPro" id="IPR011335">
    <property type="entry name" value="Restrct_endonuc-II-like"/>
</dbReference>
<sequence length="181" mass="21244">MFDILVQNHFSRLKVNDCSDLEPETRGQSFSERWRQERALRISSSIFKEITCRRSSTPCSKLVKRIVYRNNVSTLAIKYGLANEGNALKQYEEDHCIQVQSCGLFVHPNKPFLCSSPDGLIRDDGVLYVRCEKDTFLLRIYRNVQFWTNLLPKLENFYMQCVLPEIIEVDHRETCLYVNHC</sequence>
<organism evidence="2 3">
    <name type="scientific">Araneus ventricosus</name>
    <name type="common">Orbweaver spider</name>
    <name type="synonym">Epeira ventricosa</name>
    <dbReference type="NCBI Taxonomy" id="182803"/>
    <lineage>
        <taxon>Eukaryota</taxon>
        <taxon>Metazoa</taxon>
        <taxon>Ecdysozoa</taxon>
        <taxon>Arthropoda</taxon>
        <taxon>Chelicerata</taxon>
        <taxon>Arachnida</taxon>
        <taxon>Araneae</taxon>
        <taxon>Araneomorphae</taxon>
        <taxon>Entelegynae</taxon>
        <taxon>Araneoidea</taxon>
        <taxon>Araneidae</taxon>
        <taxon>Araneus</taxon>
    </lineage>
</organism>
<name>A0A4Y2PF79_ARAVE</name>
<feature type="domain" description="YqaJ viral recombinase" evidence="1">
    <location>
        <begin position="34"/>
        <end position="134"/>
    </location>
</feature>